<dbReference type="Pfam" id="PF05916">
    <property type="entry name" value="Sld5"/>
    <property type="match status" value="1"/>
</dbReference>
<dbReference type="GO" id="GO:1902975">
    <property type="term" value="P:mitotic DNA replication initiation"/>
    <property type="evidence" value="ECO:0007669"/>
    <property type="project" value="TreeGrafter"/>
</dbReference>
<accession>A0A1G4MIY1</accession>
<keyword evidence="5 7" id="KW-0235">DNA replication</keyword>
<dbReference type="OMA" id="AAYKEIY"/>
<comment type="subcellular location">
    <subcellularLocation>
        <location evidence="1 7">Nucleus</location>
    </subcellularLocation>
</comment>
<evidence type="ECO:0000313" key="11">
    <source>
        <dbReference type="Proteomes" id="UP000190831"/>
    </source>
</evidence>
<evidence type="ECO:0000256" key="5">
    <source>
        <dbReference type="ARBA" id="ARBA00022705"/>
    </source>
</evidence>
<keyword evidence="11" id="KW-1185">Reference proteome</keyword>
<dbReference type="InterPro" id="IPR038437">
    <property type="entry name" value="GINS_Psf3_sf"/>
</dbReference>
<dbReference type="Pfam" id="PF22466">
    <property type="entry name" value="PSF3_N"/>
    <property type="match status" value="1"/>
</dbReference>
<feature type="domain" description="GINS subunit" evidence="8">
    <location>
        <begin position="80"/>
        <end position="181"/>
    </location>
</feature>
<dbReference type="InterPro" id="IPR036224">
    <property type="entry name" value="GINS_bundle-like_dom_sf"/>
</dbReference>
<comment type="similarity">
    <text evidence="2 7">Belongs to the GINS3/PSF3 family.</text>
</comment>
<dbReference type="CDD" id="cd21693">
    <property type="entry name" value="GINS_B_Psf3"/>
    <property type="match status" value="1"/>
</dbReference>
<gene>
    <name evidence="10" type="ORF">LAFE_0G18910G</name>
</gene>
<dbReference type="InterPro" id="IPR010492">
    <property type="entry name" value="GINS_Psf3"/>
</dbReference>
<name>A0A1G4MIY1_LACFM</name>
<proteinExistence type="inferred from homology"/>
<protein>
    <recommendedName>
        <fullName evidence="4 7">DNA replication complex GINS protein PSF3</fullName>
    </recommendedName>
</protein>
<reference evidence="10 11" key="1">
    <citation type="submission" date="2016-03" db="EMBL/GenBank/DDBJ databases">
        <authorList>
            <person name="Devillers H."/>
        </authorList>
    </citation>
    <scope>NUCLEOTIDE SEQUENCE [LARGE SCALE GENOMIC DNA]</scope>
    <source>
        <strain evidence="10">CBS 6772</strain>
    </source>
</reference>
<evidence type="ECO:0000256" key="2">
    <source>
        <dbReference type="ARBA" id="ARBA00006343"/>
    </source>
</evidence>
<evidence type="ECO:0000256" key="1">
    <source>
        <dbReference type="ARBA" id="ARBA00004123"/>
    </source>
</evidence>
<organism evidence="10 11">
    <name type="scientific">Lachancea fermentati</name>
    <name type="common">Zygosaccharomyces fermentati</name>
    <dbReference type="NCBI Taxonomy" id="4955"/>
    <lineage>
        <taxon>Eukaryota</taxon>
        <taxon>Fungi</taxon>
        <taxon>Dikarya</taxon>
        <taxon>Ascomycota</taxon>
        <taxon>Saccharomycotina</taxon>
        <taxon>Saccharomycetes</taxon>
        <taxon>Saccharomycetales</taxon>
        <taxon>Saccharomycetaceae</taxon>
        <taxon>Lachancea</taxon>
    </lineage>
</organism>
<dbReference type="InterPro" id="IPR021151">
    <property type="entry name" value="GINS_A"/>
</dbReference>
<dbReference type="SUPFAM" id="SSF158573">
    <property type="entry name" value="GINS helical bundle-like"/>
    <property type="match status" value="1"/>
</dbReference>
<comment type="subunit">
    <text evidence="3">Component of the GINS complex which is a heterotetramer of SLD5, PSF1, PSF2 and PSF3.</text>
</comment>
<dbReference type="CDD" id="cd11713">
    <property type="entry name" value="GINS_A_psf3"/>
    <property type="match status" value="1"/>
</dbReference>
<dbReference type="InterPro" id="IPR055221">
    <property type="entry name" value="PSF3_N"/>
</dbReference>
<evidence type="ECO:0000256" key="7">
    <source>
        <dbReference type="RuleBase" id="RU367161"/>
    </source>
</evidence>
<dbReference type="GO" id="GO:0000811">
    <property type="term" value="C:GINS complex"/>
    <property type="evidence" value="ECO:0007669"/>
    <property type="project" value="UniProtKB-UniRule"/>
</dbReference>
<dbReference type="Gene3D" id="1.20.58.2050">
    <property type="match status" value="1"/>
</dbReference>
<dbReference type="AlphaFoldDB" id="A0A1G4MIY1"/>
<sequence length="184" mass="20783">MGYYDIDDILSDATKFPCRFNYSIPGLGYLEGNVGNPIQKNAKIELPLWLARVLAIIGANADEDSEDALPFLELMTPDMLSTRVMNAIKSNPVSLDVHSINSHFYALATKWATLFNDALLVKILNVMILERSQEINNHAASVSIDSMVKNDPGMFLLTLDESEKQLYKDSHISCKEMKQWMIRR</sequence>
<dbReference type="PANTHER" id="PTHR22768:SF0">
    <property type="entry name" value="DNA REPLICATION COMPLEX GINS PROTEIN PSF3"/>
    <property type="match status" value="1"/>
</dbReference>
<evidence type="ECO:0000256" key="6">
    <source>
        <dbReference type="ARBA" id="ARBA00023242"/>
    </source>
</evidence>
<evidence type="ECO:0000256" key="3">
    <source>
        <dbReference type="ARBA" id="ARBA00011352"/>
    </source>
</evidence>
<keyword evidence="6 7" id="KW-0539">Nucleus</keyword>
<evidence type="ECO:0000259" key="9">
    <source>
        <dbReference type="Pfam" id="PF22466"/>
    </source>
</evidence>
<evidence type="ECO:0000259" key="8">
    <source>
        <dbReference type="Pfam" id="PF05916"/>
    </source>
</evidence>
<comment type="function">
    <text evidence="7">The GINS complex plays an essential role in the initiation of DNA replication.</text>
</comment>
<dbReference type="PANTHER" id="PTHR22768">
    <property type="entry name" value="DNA REPLICATION COMPLEX GINS PROTEIN PSF3"/>
    <property type="match status" value="1"/>
</dbReference>
<dbReference type="OrthoDB" id="10251744at2759"/>
<dbReference type="Proteomes" id="UP000190831">
    <property type="component" value="Chromosome G"/>
</dbReference>
<dbReference type="EMBL" id="LT598486">
    <property type="protein sequence ID" value="SCW03819.1"/>
    <property type="molecule type" value="Genomic_DNA"/>
</dbReference>
<dbReference type="SUPFAM" id="SSF160059">
    <property type="entry name" value="PriA/YqbF domain"/>
    <property type="match status" value="1"/>
</dbReference>
<feature type="domain" description="DNA replication complex GINS protein PSF3 N-terminal" evidence="9">
    <location>
        <begin position="4"/>
        <end position="56"/>
    </location>
</feature>
<dbReference type="STRING" id="4955.A0A1G4MIY1"/>
<evidence type="ECO:0000313" key="10">
    <source>
        <dbReference type="EMBL" id="SCW03819.1"/>
    </source>
</evidence>
<evidence type="ECO:0000256" key="4">
    <source>
        <dbReference type="ARBA" id="ARBA00015140"/>
    </source>
</evidence>